<feature type="region of interest" description="Disordered" evidence="6">
    <location>
        <begin position="525"/>
        <end position="630"/>
    </location>
</feature>
<dbReference type="InterPro" id="IPR034085">
    <property type="entry name" value="TOG"/>
</dbReference>
<feature type="region of interest" description="Disordered" evidence="6">
    <location>
        <begin position="1223"/>
        <end position="1302"/>
    </location>
</feature>
<dbReference type="PANTHER" id="PTHR21567">
    <property type="entry name" value="CLASP"/>
    <property type="match status" value="1"/>
</dbReference>
<keyword evidence="9" id="KW-1185">Reference proteome</keyword>
<comment type="subcellular location">
    <subcellularLocation>
        <location evidence="1">Cytoplasm</location>
        <location evidence="1">Cytoskeleton</location>
    </subcellularLocation>
</comment>
<feature type="region of interest" description="Disordered" evidence="6">
    <location>
        <begin position="363"/>
        <end position="385"/>
    </location>
</feature>
<feature type="compositionally biased region" description="Low complexity" evidence="6">
    <location>
        <begin position="658"/>
        <end position="667"/>
    </location>
</feature>
<keyword evidence="4" id="KW-0206">Cytoskeleton</keyword>
<evidence type="ECO:0000256" key="1">
    <source>
        <dbReference type="ARBA" id="ARBA00004245"/>
    </source>
</evidence>
<dbReference type="Gene3D" id="1.25.10.10">
    <property type="entry name" value="Leucine-rich Repeat Variant"/>
    <property type="match status" value="3"/>
</dbReference>
<accession>A0AAD5H1Q6</accession>
<feature type="compositionally biased region" description="Low complexity" evidence="6">
    <location>
        <begin position="1255"/>
        <end position="1295"/>
    </location>
</feature>
<feature type="compositionally biased region" description="Low complexity" evidence="6">
    <location>
        <begin position="442"/>
        <end position="459"/>
    </location>
</feature>
<dbReference type="GO" id="GO:0031110">
    <property type="term" value="P:regulation of microtubule polymerization or depolymerization"/>
    <property type="evidence" value="ECO:0007669"/>
    <property type="project" value="UniProtKB-ARBA"/>
</dbReference>
<evidence type="ECO:0000256" key="4">
    <source>
        <dbReference type="ARBA" id="ARBA00023212"/>
    </source>
</evidence>
<feature type="compositionally biased region" description="Low complexity" evidence="6">
    <location>
        <begin position="1226"/>
        <end position="1244"/>
    </location>
</feature>
<keyword evidence="3" id="KW-0677">Repeat</keyword>
<dbReference type="InterPro" id="IPR016024">
    <property type="entry name" value="ARM-type_fold"/>
</dbReference>
<evidence type="ECO:0000256" key="3">
    <source>
        <dbReference type="ARBA" id="ARBA00022737"/>
    </source>
</evidence>
<evidence type="ECO:0000259" key="7">
    <source>
        <dbReference type="SMART" id="SM01349"/>
    </source>
</evidence>
<dbReference type="GO" id="GO:1902903">
    <property type="term" value="P:regulation of supramolecular fiber organization"/>
    <property type="evidence" value="ECO:0007669"/>
    <property type="project" value="UniProtKB-ARBA"/>
</dbReference>
<dbReference type="GO" id="GO:0000226">
    <property type="term" value="P:microtubule cytoskeleton organization"/>
    <property type="evidence" value="ECO:0007669"/>
    <property type="project" value="TreeGrafter"/>
</dbReference>
<comment type="caution">
    <text evidence="8">The sequence shown here is derived from an EMBL/GenBank/DDBJ whole genome shotgun (WGS) entry which is preliminary data.</text>
</comment>
<sequence length="1532" mass="153580">MQELEAGSHTGAPAGAATFAAEAPLPSAREFGWVPVEVVHALLEEVGNFRARAAAIELLHAAVLDVPALPGGTAAVLPTLSAFLAFLLRLLADANFKIAISAMTILEDLVAQLGADLAPYLGTLAAALTERLGDNVQMVRRAAAHALGALARAVGPAPLLAALGGALVHPSWRVREEGVNVHTAALLAHTGEQFDYPACVRVLAAAAGDEEPRVAAAALEAFALLHARLGALLQGMLTAVGAADEVKRRVAERAQATPQLGLPALDSQGLVQHQQMATAAGAAATVPYTSAQVVGAAMPMPAAAATAWAGPAADRSPSFVGSLPPQSAVAAPALYAAPMAAVAAAGYQLAPGVALSAPSYTAGTAGMGDMPDVERSRTSYGSSMSMGAPAAASFSSAALPPAVLASAPSMEAEGPEAVERSGGSLLNWSRPPGRKPAGSHLAGSSSPGSRGSSAGVRPGWTPQVAEAPNATEAPDAEQHSSRGAGIRSFLRSAKSSPCSSARASRSGAAAACGLPAAASARSPSQLAVAGNAEGPLPPAPDGAAAHNRNNSDLHSSVRNWQRQQGGDEACEPSAQSFSQQEGLAVDGRSDSLLQWRLPPRAGSGRQAAAGLQPAPPAGAASGASPPRIGSASLRRTLSNFKQKLFGGGDVPVAEPPKQAAQQQQQQQLGVGPDWSIAAVRAQPDAPGSQDTPALSSIASGPRLAVAVALNGAQVAEQPDGADSPGKAAERLNRLRQMADRRRVWSAPLKAPEQADGSADGPSAASGAPAVGVEAAVVSVTGQRPPSGQRPGLQVLKARARTARLMSGSSSSMAGQASSSLYSMEAVNDVFGPDQPVPSSPWSPLKAAPGSPPKLLVATRSGSGSQWPDSPTGSCGTPSSRSSSWRATGLGDPPSAAGSPKPGSAGGFSPGAADTSPLAQPEAALAQAMAALQEAAASKRKELDWQAQYEALCTARRLARHHPAVLAPSLHALVLLVAPVIDALRSTLSRLAIAVFQELAESLGSALDSELDAFVPLLLKRAGQASLAGRDNFLAMEADRALAALVAHGGEARVAAALLAALFSKSPDVRAKAAMHLDACLQQHGARLLSGAAAAPGGALLPRLLRAAVGLLDEGGLEARTAGKRMLWALRRLLDGGPGGDEFKRALARLDCKTEKVWDVFEAGQMPAAPVRLPSAGVRAASATPGGSSGGLPLPSAGGGYASPFSPARPSSLGPAIGGCSTPAVLSRASSGSGTAPATAASPSRRQPSGLGGGSATVAAASGTAGAASGASLGRLRGASRPASGRTAAAASNGSSSGAGGPAFSLDGLDPALQQSLDAVGLQLASREWKERLSGLEALQQALPGTPAEAQLWAASQLAQRAVDANLEVQQQALAALNALLTGSSEVLAPAAPALVPAACKALDSGNPSVRQAAADALDCMLRWAPTSWLAPLMAALGSPAGAARAKALLLDRLVGFGPGLWQSRPALVTAHVLPALFALLAAERRPELRQMVRGALAVLAKTMGSQLMAAAAALPQAQRDVVAEVVAAQRGG</sequence>
<name>A0AAD5H1Q6_9CHLO</name>
<feature type="compositionally biased region" description="Polar residues" evidence="6">
    <location>
        <begin position="859"/>
        <end position="868"/>
    </location>
</feature>
<dbReference type="SMART" id="SM01349">
    <property type="entry name" value="TOG"/>
    <property type="match status" value="3"/>
</dbReference>
<dbReference type="InterPro" id="IPR024395">
    <property type="entry name" value="CLASP_N_dom"/>
</dbReference>
<evidence type="ECO:0000256" key="6">
    <source>
        <dbReference type="SAM" id="MobiDB-lite"/>
    </source>
</evidence>
<dbReference type="Pfam" id="PF12348">
    <property type="entry name" value="CLASP_N"/>
    <property type="match status" value="1"/>
</dbReference>
<reference evidence="8" key="1">
    <citation type="submission" date="2020-11" db="EMBL/GenBank/DDBJ databases">
        <title>Chlorella ohadii genome sequencing and assembly.</title>
        <authorList>
            <person name="Murik O."/>
            <person name="Treves H."/>
            <person name="Kedem I."/>
            <person name="Shotland Y."/>
            <person name="Kaplan A."/>
        </authorList>
    </citation>
    <scope>NUCLEOTIDE SEQUENCE</scope>
    <source>
        <strain evidence="8">1</strain>
    </source>
</reference>
<feature type="region of interest" description="Disordered" evidence="6">
    <location>
        <begin position="738"/>
        <end position="766"/>
    </location>
</feature>
<feature type="region of interest" description="Disordered" evidence="6">
    <location>
        <begin position="644"/>
        <end position="670"/>
    </location>
</feature>
<dbReference type="GO" id="GO:0008017">
    <property type="term" value="F:microtubule binding"/>
    <property type="evidence" value="ECO:0007669"/>
    <property type="project" value="TreeGrafter"/>
</dbReference>
<feature type="domain" description="TOG" evidence="7">
    <location>
        <begin position="32"/>
        <end position="260"/>
    </location>
</feature>
<protein>
    <recommendedName>
        <fullName evidence="7">TOG domain-containing protein</fullName>
    </recommendedName>
</protein>
<dbReference type="PROSITE" id="PS50077">
    <property type="entry name" value="HEAT_REPEAT"/>
    <property type="match status" value="1"/>
</dbReference>
<dbReference type="InterPro" id="IPR011989">
    <property type="entry name" value="ARM-like"/>
</dbReference>
<evidence type="ECO:0000313" key="9">
    <source>
        <dbReference type="Proteomes" id="UP001205105"/>
    </source>
</evidence>
<feature type="region of interest" description="Disordered" evidence="6">
    <location>
        <begin position="831"/>
        <end position="915"/>
    </location>
</feature>
<proteinExistence type="predicted"/>
<dbReference type="GO" id="GO:0005881">
    <property type="term" value="C:cytoplasmic microtubule"/>
    <property type="evidence" value="ECO:0007669"/>
    <property type="project" value="TreeGrafter"/>
</dbReference>
<evidence type="ECO:0000256" key="5">
    <source>
        <dbReference type="PROSITE-ProRule" id="PRU00103"/>
    </source>
</evidence>
<gene>
    <name evidence="8" type="ORF">COHA_009247</name>
</gene>
<dbReference type="PANTHER" id="PTHR21567:SF87">
    <property type="entry name" value="CRESCERIN-LIKE PROTEIN CHE-12"/>
    <property type="match status" value="1"/>
</dbReference>
<feature type="domain" description="TOG" evidence="7">
    <location>
        <begin position="916"/>
        <end position="1169"/>
    </location>
</feature>
<organism evidence="8 9">
    <name type="scientific">Chlorella ohadii</name>
    <dbReference type="NCBI Taxonomy" id="2649997"/>
    <lineage>
        <taxon>Eukaryota</taxon>
        <taxon>Viridiplantae</taxon>
        <taxon>Chlorophyta</taxon>
        <taxon>core chlorophytes</taxon>
        <taxon>Trebouxiophyceae</taxon>
        <taxon>Chlorellales</taxon>
        <taxon>Chlorellaceae</taxon>
        <taxon>Chlorella clade</taxon>
        <taxon>Chlorella</taxon>
    </lineage>
</organism>
<evidence type="ECO:0000313" key="8">
    <source>
        <dbReference type="EMBL" id="KAI7836915.1"/>
    </source>
</evidence>
<evidence type="ECO:0000256" key="2">
    <source>
        <dbReference type="ARBA" id="ARBA00022490"/>
    </source>
</evidence>
<dbReference type="Proteomes" id="UP001205105">
    <property type="component" value="Unassembled WGS sequence"/>
</dbReference>
<feature type="compositionally biased region" description="Low complexity" evidence="6">
    <location>
        <begin position="754"/>
        <end position="766"/>
    </location>
</feature>
<feature type="region of interest" description="Disordered" evidence="6">
    <location>
        <begin position="409"/>
        <end position="462"/>
    </location>
</feature>
<feature type="compositionally biased region" description="Low complexity" evidence="6">
    <location>
        <begin position="892"/>
        <end position="902"/>
    </location>
</feature>
<feature type="compositionally biased region" description="Polar residues" evidence="6">
    <location>
        <begin position="547"/>
        <end position="564"/>
    </location>
</feature>
<feature type="repeat" description="HEAT" evidence="5">
    <location>
        <begin position="124"/>
        <end position="161"/>
    </location>
</feature>
<feature type="compositionally biased region" description="Low complexity" evidence="6">
    <location>
        <begin position="869"/>
        <end position="883"/>
    </location>
</feature>
<dbReference type="InterPro" id="IPR021133">
    <property type="entry name" value="HEAT_type_2"/>
</dbReference>
<dbReference type="SUPFAM" id="SSF48371">
    <property type="entry name" value="ARM repeat"/>
    <property type="match status" value="2"/>
</dbReference>
<feature type="compositionally biased region" description="Low complexity" evidence="6">
    <location>
        <begin position="604"/>
        <end position="630"/>
    </location>
</feature>
<dbReference type="EMBL" id="JADXDR010000170">
    <property type="protein sequence ID" value="KAI7836915.1"/>
    <property type="molecule type" value="Genomic_DNA"/>
</dbReference>
<feature type="domain" description="TOG" evidence="7">
    <location>
        <begin position="1304"/>
        <end position="1532"/>
    </location>
</feature>
<keyword evidence="2" id="KW-0963">Cytoplasm</keyword>